<organism evidence="3 4">
    <name type="scientific">Macrosiphum euphorbiae</name>
    <name type="common">potato aphid</name>
    <dbReference type="NCBI Taxonomy" id="13131"/>
    <lineage>
        <taxon>Eukaryota</taxon>
        <taxon>Metazoa</taxon>
        <taxon>Ecdysozoa</taxon>
        <taxon>Arthropoda</taxon>
        <taxon>Hexapoda</taxon>
        <taxon>Insecta</taxon>
        <taxon>Pterygota</taxon>
        <taxon>Neoptera</taxon>
        <taxon>Paraneoptera</taxon>
        <taxon>Hemiptera</taxon>
        <taxon>Sternorrhyncha</taxon>
        <taxon>Aphidomorpha</taxon>
        <taxon>Aphidoidea</taxon>
        <taxon>Aphididae</taxon>
        <taxon>Macrosiphini</taxon>
        <taxon>Macrosiphum</taxon>
    </lineage>
</organism>
<dbReference type="AlphaFoldDB" id="A0AAV0Y4X5"/>
<evidence type="ECO:0000313" key="4">
    <source>
        <dbReference type="Proteomes" id="UP001160148"/>
    </source>
</evidence>
<evidence type="ECO:0008006" key="5">
    <source>
        <dbReference type="Google" id="ProtNLM"/>
    </source>
</evidence>
<name>A0AAV0Y4X5_9HEMI</name>
<dbReference type="Proteomes" id="UP001160148">
    <property type="component" value="Unassembled WGS sequence"/>
</dbReference>
<dbReference type="PANTHER" id="PTHR33053">
    <property type="entry name" value="PROTEIN, PUTATIVE-RELATED"/>
    <property type="match status" value="1"/>
</dbReference>
<protein>
    <recommendedName>
        <fullName evidence="5">Transposase domain-containing protein</fullName>
    </recommendedName>
</protein>
<sequence>MPKKSYIPTRLLERSSQLRRLKNQKINITITQHSGILPQNHSQSPLIEHIELETTKTTSPVQLQIEQNDIIDHNKNLVQCLPPNSVLNTYTFKEKLARLIIDGNIPRNKVTELLHLLHNVEDLNELKNLPLDSRTLLNCPKSGSASIIPMENGQYFHLGLKEGLTHLLQQYPYLQQLNILPVWIAIDGIPILGHEFWPIMGGLKLDTEQILPFVIGVYCGDKKPGNVTEYLKQLIEDINHILDDGFELNNQIYNIKLMGFIADAPARSFLKCIKGHMAYFSCEKCTEEGYYTENRMCFPDGNANLRDDKSFREKLQPEHHTGDTPLLLIPSLGLVSNFPLDYLHLCCLGIMKKIIRLLVNGSIKQTGLFGCVRLPSIKIKEINKRMETIAPFLSTDFARIPLSLNKYRDFKATELRQIMLYTGALIFKDIVPDPIYKNFIAFYCAMRILSSPRATNKDENKFAESLIRYFVDTFGIIYGTFLISYNVHSLLHLPNDVLRYGNINQFNAFWYENFLGRLKRYLKSGRYAITELYNRIIEDRLAREEKYLPTSNSYPVFKENHNNGPLLNEHANCEQYMHMKFEHFIIQIRKPEQQNLYTHRDDCIIVMDNDINNYFIFVVENILVQSDNKFKNISFIGRKFQCINEFFGNSDGISVSSINVGVYLCNYLGPIEHYVLNNMSNIHKACIVPNVSSNNESYIVFKILHS</sequence>
<dbReference type="PANTHER" id="PTHR33053:SF25">
    <property type="entry name" value="TRANSPOSASE DOMAIN-CONTAINING PROTEIN"/>
    <property type="match status" value="1"/>
</dbReference>
<keyword evidence="4" id="KW-1185">Reference proteome</keyword>
<reference evidence="3 4" key="1">
    <citation type="submission" date="2023-01" db="EMBL/GenBank/DDBJ databases">
        <authorList>
            <person name="Whitehead M."/>
        </authorList>
    </citation>
    <scope>NUCLEOTIDE SEQUENCE [LARGE SCALE GENOMIC DNA]</scope>
</reference>
<accession>A0AAV0Y4X5</accession>
<evidence type="ECO:0000313" key="2">
    <source>
        <dbReference type="EMBL" id="CAI6374592.1"/>
    </source>
</evidence>
<dbReference type="EMBL" id="CARXXK010001385">
    <property type="protein sequence ID" value="CAI6375910.1"/>
    <property type="molecule type" value="Genomic_DNA"/>
</dbReference>
<evidence type="ECO:0000313" key="3">
    <source>
        <dbReference type="EMBL" id="CAI6375910.1"/>
    </source>
</evidence>
<proteinExistence type="predicted"/>
<dbReference type="EMBL" id="CARXXK010001228">
    <property type="protein sequence ID" value="CAI6374592.1"/>
    <property type="molecule type" value="Genomic_DNA"/>
</dbReference>
<gene>
    <name evidence="1" type="ORF">MEUPH1_LOCUS18331</name>
    <name evidence="2" type="ORF">MEUPH1_LOCUS28201</name>
    <name evidence="3" type="ORF">MEUPH1_LOCUS29348</name>
</gene>
<comment type="caution">
    <text evidence="3">The sequence shown here is derived from an EMBL/GenBank/DDBJ whole genome shotgun (WGS) entry which is preliminary data.</text>
</comment>
<evidence type="ECO:0000313" key="1">
    <source>
        <dbReference type="EMBL" id="CAI6363374.1"/>
    </source>
</evidence>
<dbReference type="EMBL" id="CARXXK010000003">
    <property type="protein sequence ID" value="CAI6363374.1"/>
    <property type="molecule type" value="Genomic_DNA"/>
</dbReference>